<gene>
    <name evidence="3" type="ORF">FE840_013875</name>
</gene>
<feature type="domain" description="Putative Flp pilus-assembly TadG-like N-terminal" evidence="2">
    <location>
        <begin position="17"/>
        <end position="64"/>
    </location>
</feature>
<dbReference type="Proteomes" id="UP000308530">
    <property type="component" value="Chromosome"/>
</dbReference>
<dbReference type="RefSeq" id="WP_138286089.1">
    <property type="nucleotide sequence ID" value="NZ_CP058350.1"/>
</dbReference>
<name>A0ABX6QPS5_9HYPH</name>
<dbReference type="InterPro" id="IPR036465">
    <property type="entry name" value="vWFA_dom_sf"/>
</dbReference>
<evidence type="ECO:0000313" key="4">
    <source>
        <dbReference type="Proteomes" id="UP000308530"/>
    </source>
</evidence>
<evidence type="ECO:0000313" key="3">
    <source>
        <dbReference type="EMBL" id="QLF70535.1"/>
    </source>
</evidence>
<proteinExistence type="predicted"/>
<dbReference type="Pfam" id="PF13400">
    <property type="entry name" value="Tad"/>
    <property type="match status" value="1"/>
</dbReference>
<keyword evidence="1" id="KW-1133">Transmembrane helix</keyword>
<sequence length="429" mass="46603">MDRVKRCALRFWLANEGNISITAALMMVPVIGMAGGAVDYSFAYAAKMNLERAADAAVIAGVADAKARANTVKNDELKALVAQSVKQVFQGALSAKIDVGDIDFDVSSDLKGGVLTASVNFTYTQNTMFLGVLGMNSIGLSGGATAKSSIGSYTDFNILVDVSNSMGVGASQSDIDYLNKNNIAHGKSCAFACHSDIDRIRKMPVKVRIDVASEAINLALKTVDEQKHPDSIVRFGLYRFALRFEEIFNASHPSSSDTSWVRNMVTQNVQLTKDNGTRAAMAKGELAKRLAPSGDGSLQNDPKRYALIITDGVQWVDDHWSDYDPKKPFAQWSSDRRGQTPHGTACDALKDKGITVYVLYTTYIPIYNKSSTDALADRIKANVLPYNQAELRACASSPDKFYEATETTEIKAAMEEIFYRVAVPTHIAG</sequence>
<protein>
    <submittedName>
        <fullName evidence="3">Tad domain-containing protein</fullName>
    </submittedName>
</protein>
<evidence type="ECO:0000259" key="2">
    <source>
        <dbReference type="Pfam" id="PF13400"/>
    </source>
</evidence>
<reference evidence="3 4" key="1">
    <citation type="submission" date="2020-06" db="EMBL/GenBank/DDBJ databases">
        <title>Genome sequence of Rhizobium sp strain ADMK78.</title>
        <authorList>
            <person name="Rahi P."/>
        </authorList>
    </citation>
    <scope>NUCLEOTIDE SEQUENCE [LARGE SCALE GENOMIC DNA]</scope>
    <source>
        <strain evidence="3 4">ADMK78</strain>
    </source>
</reference>
<evidence type="ECO:0000256" key="1">
    <source>
        <dbReference type="SAM" id="Phobius"/>
    </source>
</evidence>
<feature type="transmembrane region" description="Helical" evidence="1">
    <location>
        <begin position="21"/>
        <end position="42"/>
    </location>
</feature>
<accession>A0ABX6QPS5</accession>
<dbReference type="InterPro" id="IPR028087">
    <property type="entry name" value="Tad_N"/>
</dbReference>
<dbReference type="Gene3D" id="3.40.50.410">
    <property type="entry name" value="von Willebrand factor, type A domain"/>
    <property type="match status" value="1"/>
</dbReference>
<keyword evidence="1" id="KW-0472">Membrane</keyword>
<organism evidence="3 4">
    <name type="scientific">Peteryoungia desertarenae</name>
    <dbReference type="NCBI Taxonomy" id="1813451"/>
    <lineage>
        <taxon>Bacteria</taxon>
        <taxon>Pseudomonadati</taxon>
        <taxon>Pseudomonadota</taxon>
        <taxon>Alphaproteobacteria</taxon>
        <taxon>Hyphomicrobiales</taxon>
        <taxon>Rhizobiaceae</taxon>
        <taxon>Peteryoungia</taxon>
    </lineage>
</organism>
<dbReference type="EMBL" id="CP058350">
    <property type="protein sequence ID" value="QLF70535.1"/>
    <property type="molecule type" value="Genomic_DNA"/>
</dbReference>
<dbReference type="SUPFAM" id="SSF53300">
    <property type="entry name" value="vWA-like"/>
    <property type="match status" value="1"/>
</dbReference>
<keyword evidence="4" id="KW-1185">Reference proteome</keyword>
<keyword evidence="1" id="KW-0812">Transmembrane</keyword>